<dbReference type="InterPro" id="IPR048647">
    <property type="entry name" value="RlmA_N"/>
</dbReference>
<dbReference type="PANTHER" id="PTHR43460">
    <property type="entry name" value="METHYLTRANSFERASE"/>
    <property type="match status" value="1"/>
</dbReference>
<dbReference type="InterPro" id="IPR052939">
    <property type="entry name" value="23S_rRNA_MeTrnsfrase_RlmA"/>
</dbReference>
<keyword evidence="1" id="KW-0862">Zinc</keyword>
<dbReference type="Proteomes" id="UP000031866">
    <property type="component" value="Chromosome"/>
</dbReference>
<dbReference type="KEGG" id="cbei:LF65_04501"/>
<feature type="domain" description="23S rRNA (guanine(745)-N(1))-methyltransferase N-terminal" evidence="4">
    <location>
        <begin position="11"/>
        <end position="55"/>
    </location>
</feature>
<dbReference type="CDD" id="cd02440">
    <property type="entry name" value="AdoMet_MTases"/>
    <property type="match status" value="1"/>
</dbReference>
<gene>
    <name evidence="5" type="ORF">LF65_04501</name>
</gene>
<organism evidence="5 6">
    <name type="scientific">Clostridium beijerinckii</name>
    <name type="common">Clostridium MP</name>
    <dbReference type="NCBI Taxonomy" id="1520"/>
    <lineage>
        <taxon>Bacteria</taxon>
        <taxon>Bacillati</taxon>
        <taxon>Bacillota</taxon>
        <taxon>Clostridia</taxon>
        <taxon>Eubacteriales</taxon>
        <taxon>Clostridiaceae</taxon>
        <taxon>Clostridium</taxon>
    </lineage>
</organism>
<dbReference type="PIRSF" id="PIRSF018249">
    <property type="entry name" value="MyrA_prd"/>
    <property type="match status" value="1"/>
</dbReference>
<feature type="binding site" evidence="1">
    <location>
        <position position="30"/>
    </location>
    <ligand>
        <name>Zn(2+)</name>
        <dbReference type="ChEBI" id="CHEBI:29105"/>
    </ligand>
</feature>
<keyword evidence="1" id="KW-0479">Metal-binding</keyword>
<evidence type="ECO:0000256" key="2">
    <source>
        <dbReference type="PIRSR" id="PIRSR018249-2"/>
    </source>
</evidence>
<dbReference type="PANTHER" id="PTHR43460:SF1">
    <property type="entry name" value="METHYLTRANSFERASE TYPE 11 DOMAIN-CONTAINING PROTEIN"/>
    <property type="match status" value="1"/>
</dbReference>
<keyword evidence="2" id="KW-0949">S-adenosyl-L-methionine</keyword>
<dbReference type="Pfam" id="PF13847">
    <property type="entry name" value="Methyltransf_31"/>
    <property type="match status" value="1"/>
</dbReference>
<evidence type="ECO:0000313" key="5">
    <source>
        <dbReference type="EMBL" id="AJH01038.1"/>
    </source>
</evidence>
<feature type="binding site" evidence="2">
    <location>
        <position position="199"/>
    </location>
    <ligand>
        <name>S-adenosyl-L-methionine</name>
        <dbReference type="ChEBI" id="CHEBI:59789"/>
    </ligand>
</feature>
<dbReference type="Pfam" id="PF21302">
    <property type="entry name" value="Zn_ribbon_RlmA"/>
    <property type="match status" value="1"/>
</dbReference>
<dbReference type="STRING" id="1520.LF65_04501"/>
<keyword evidence="5" id="KW-0808">Transferase</keyword>
<dbReference type="RefSeq" id="WP_041899100.1">
    <property type="nucleotide sequence ID" value="NZ_CP010086.2"/>
</dbReference>
<evidence type="ECO:0000259" key="4">
    <source>
        <dbReference type="Pfam" id="PF21302"/>
    </source>
</evidence>
<feature type="binding site" evidence="1">
    <location>
        <position position="12"/>
    </location>
    <ligand>
        <name>Zn(2+)</name>
        <dbReference type="ChEBI" id="CHEBI:29105"/>
    </ligand>
</feature>
<dbReference type="OrthoDB" id="5522265at2"/>
<keyword evidence="5" id="KW-0489">Methyltransferase</keyword>
<dbReference type="SUPFAM" id="SSF53335">
    <property type="entry name" value="S-adenosyl-L-methionine-dependent methyltransferases"/>
    <property type="match status" value="1"/>
</dbReference>
<dbReference type="InterPro" id="IPR016718">
    <property type="entry name" value="rRNA_m1G-MeTrfase_A_prd"/>
</dbReference>
<name>A0A0B5QSI0_CLOBE</name>
<dbReference type="GO" id="GO:0046872">
    <property type="term" value="F:metal ion binding"/>
    <property type="evidence" value="ECO:0007669"/>
    <property type="project" value="UniProtKB-KW"/>
</dbReference>
<dbReference type="InterPro" id="IPR025714">
    <property type="entry name" value="Methyltranfer_dom"/>
</dbReference>
<feature type="binding site" evidence="2">
    <location>
        <begin position="108"/>
        <end position="109"/>
    </location>
    <ligand>
        <name>S-adenosyl-L-methionine</name>
        <dbReference type="ChEBI" id="CHEBI:59789"/>
    </ligand>
</feature>
<feature type="domain" description="Methyltransferase" evidence="3">
    <location>
        <begin position="96"/>
        <end position="218"/>
    </location>
</feature>
<dbReference type="GO" id="GO:0008168">
    <property type="term" value="F:methyltransferase activity"/>
    <property type="evidence" value="ECO:0007669"/>
    <property type="project" value="UniProtKB-KW"/>
</dbReference>
<dbReference type="GO" id="GO:0032259">
    <property type="term" value="P:methylation"/>
    <property type="evidence" value="ECO:0007669"/>
    <property type="project" value="UniProtKB-KW"/>
</dbReference>
<feature type="binding site" evidence="2">
    <location>
        <position position="76"/>
    </location>
    <ligand>
        <name>S-adenosyl-L-methionine</name>
        <dbReference type="ChEBI" id="CHEBI:59789"/>
    </ligand>
</feature>
<evidence type="ECO:0000256" key="1">
    <source>
        <dbReference type="PIRSR" id="PIRSR018249-1"/>
    </source>
</evidence>
<proteinExistence type="predicted"/>
<dbReference type="AlphaFoldDB" id="A0A0B5QSI0"/>
<sequence>MNDILNETLLLCPVCKEKLVKDISNKMYRCSNKHTYDIAKEGYVNLLISNQKRSKNPGDSKEMVLSRIDFLSRGYYKALSDKINEIIVDGMSDKISKKLNIVDLGCGEGYYLTNLKDYMNKKNIHANYYGLDVSKEAVKYASKLNKDCVWAVGNNFNIPLGDKTVDCIISVFSPIDIDECNRVLKDDGIFVRVLPRTNHLIQLRNIIYSEVHLNDKVYKANAEENDYIEEANVTFDITLNKEELLSLLKMTPHYWKSTPENKEKLEDYKSLVITIDMRIGIFKKKI</sequence>
<reference evidence="6" key="1">
    <citation type="submission" date="2014-12" db="EMBL/GenBank/DDBJ databases">
        <title>Genome sequence of Clostridium beijerinckii strain 59B.</title>
        <authorList>
            <person name="Little G.T."/>
            <person name="Minton N.P."/>
        </authorList>
    </citation>
    <scope>NUCLEOTIDE SEQUENCE [LARGE SCALE GENOMIC DNA]</scope>
    <source>
        <strain evidence="6">59B</strain>
    </source>
</reference>
<dbReference type="EMBL" id="CP010086">
    <property type="protein sequence ID" value="AJH01038.1"/>
    <property type="molecule type" value="Genomic_DNA"/>
</dbReference>
<evidence type="ECO:0000259" key="3">
    <source>
        <dbReference type="Pfam" id="PF13847"/>
    </source>
</evidence>
<feature type="binding site" evidence="1">
    <location>
        <position position="15"/>
    </location>
    <ligand>
        <name>Zn(2+)</name>
        <dbReference type="ChEBI" id="CHEBI:29105"/>
    </ligand>
</feature>
<protein>
    <submittedName>
        <fullName evidence="5">rRNA (Guanine-N1)-methyltransferase</fullName>
    </submittedName>
</protein>
<evidence type="ECO:0000313" key="6">
    <source>
        <dbReference type="Proteomes" id="UP000031866"/>
    </source>
</evidence>
<feature type="binding site" evidence="1">
    <location>
        <position position="34"/>
    </location>
    <ligand>
        <name>Zn(2+)</name>
        <dbReference type="ChEBI" id="CHEBI:29105"/>
    </ligand>
</feature>
<accession>A0A0B5QSI0</accession>
<dbReference type="Gene3D" id="3.40.50.150">
    <property type="entry name" value="Vaccinia Virus protein VP39"/>
    <property type="match status" value="1"/>
</dbReference>
<dbReference type="InterPro" id="IPR029063">
    <property type="entry name" value="SAM-dependent_MTases_sf"/>
</dbReference>